<keyword evidence="6" id="KW-1185">Reference proteome</keyword>
<dbReference type="InterPro" id="IPR000683">
    <property type="entry name" value="Gfo/Idh/MocA-like_OxRdtase_N"/>
</dbReference>
<dbReference type="OrthoDB" id="6489744at2759"/>
<dbReference type="STRING" id="418985.A0A1V9XIM0"/>
<protein>
    <submittedName>
        <fullName evidence="5">Putative oxidoreductase YrbE-like</fullName>
    </submittedName>
</protein>
<feature type="domain" description="Gfo/Idh/MocA-like oxidoreductase N-terminal" evidence="3">
    <location>
        <begin position="85"/>
        <end position="186"/>
    </location>
</feature>
<dbReference type="PANTHER" id="PTHR42840:SF3">
    <property type="entry name" value="BINDING ROSSMANN FOLD OXIDOREDUCTASE, PUTATIVE (AFU_ORTHOLOGUE AFUA_2G10240)-RELATED"/>
    <property type="match status" value="1"/>
</dbReference>
<proteinExistence type="inferred from homology"/>
<accession>A0A1V9XIM0</accession>
<dbReference type="InterPro" id="IPR055170">
    <property type="entry name" value="GFO_IDH_MocA-like_dom"/>
</dbReference>
<evidence type="ECO:0000313" key="6">
    <source>
        <dbReference type="Proteomes" id="UP000192247"/>
    </source>
</evidence>
<evidence type="ECO:0000256" key="2">
    <source>
        <dbReference type="ARBA" id="ARBA00023002"/>
    </source>
</evidence>
<reference evidence="5 6" key="1">
    <citation type="journal article" date="2017" name="Gigascience">
        <title>Draft genome of the honey bee ectoparasitic mite, Tropilaelaps mercedesae, is shaped by the parasitic life history.</title>
        <authorList>
            <person name="Dong X."/>
            <person name="Armstrong S.D."/>
            <person name="Xia D."/>
            <person name="Makepeace B.L."/>
            <person name="Darby A.C."/>
            <person name="Kadowaki T."/>
        </authorList>
    </citation>
    <scope>NUCLEOTIDE SEQUENCE [LARGE SCALE GENOMIC DNA]</scope>
    <source>
        <strain evidence="5">Wuxi-XJTLU</strain>
    </source>
</reference>
<comment type="similarity">
    <text evidence="1">Belongs to the Gfo/Idh/MocA family.</text>
</comment>
<dbReference type="Gene3D" id="3.40.50.720">
    <property type="entry name" value="NAD(P)-binding Rossmann-like Domain"/>
    <property type="match status" value="1"/>
</dbReference>
<dbReference type="PANTHER" id="PTHR42840">
    <property type="entry name" value="NAD(P)-BINDING ROSSMANN-FOLD SUPERFAMILY PROTEIN-RELATED"/>
    <property type="match status" value="1"/>
</dbReference>
<dbReference type="Proteomes" id="UP000192247">
    <property type="component" value="Unassembled WGS sequence"/>
</dbReference>
<dbReference type="SUPFAM" id="SSF51735">
    <property type="entry name" value="NAD(P)-binding Rossmann-fold domains"/>
    <property type="match status" value="1"/>
</dbReference>
<evidence type="ECO:0000259" key="3">
    <source>
        <dbReference type="Pfam" id="PF01408"/>
    </source>
</evidence>
<sequence length="400" mass="44670">MPTCGVGTESSEKVAVAPEDHGPPFFVYNFPALARSRSTIVTLPILSDLLEKIAACFTVKGRNTDNDTARDTVRPLENPSILSCARSHLYYIVEDSSERRRSVEARYRHKLPDAHFIDSTDCAKLLSDKNVQAVLVCTPTFTHKEIVCKALAAGKHVFCEKPIAQSNESVRECYEQAKLHGVNLFCAFNRRYDPGLRKIKNSLMNGELGDVFLVKTTSRDSPIPSLDYLRTSGGIFHDCAVHDIDVVCWLLGEKPVRVQVFGSLLSPALQELHDKDFDTVVICFHFASGKLAIIDLSRNACYGYDQRCEVFGSKGMLQNANHRPNGVFKWTPEASSQDPILYSFASRYQESYETELDYFLNLVSGRAEMEISQDHVLAVTRIASACEKSAKTGVVVELEW</sequence>
<dbReference type="GO" id="GO:0006740">
    <property type="term" value="P:NADPH regeneration"/>
    <property type="evidence" value="ECO:0007669"/>
    <property type="project" value="TreeGrafter"/>
</dbReference>
<dbReference type="SUPFAM" id="SSF55347">
    <property type="entry name" value="Glyceraldehyde-3-phosphate dehydrogenase-like, C-terminal domain"/>
    <property type="match status" value="1"/>
</dbReference>
<dbReference type="AlphaFoldDB" id="A0A1V9XIM0"/>
<gene>
    <name evidence="5" type="ORF">BIW11_03586</name>
</gene>
<comment type="caution">
    <text evidence="5">The sequence shown here is derived from an EMBL/GenBank/DDBJ whole genome shotgun (WGS) entry which is preliminary data.</text>
</comment>
<organism evidence="5 6">
    <name type="scientific">Tropilaelaps mercedesae</name>
    <dbReference type="NCBI Taxonomy" id="418985"/>
    <lineage>
        <taxon>Eukaryota</taxon>
        <taxon>Metazoa</taxon>
        <taxon>Ecdysozoa</taxon>
        <taxon>Arthropoda</taxon>
        <taxon>Chelicerata</taxon>
        <taxon>Arachnida</taxon>
        <taxon>Acari</taxon>
        <taxon>Parasitiformes</taxon>
        <taxon>Mesostigmata</taxon>
        <taxon>Gamasina</taxon>
        <taxon>Dermanyssoidea</taxon>
        <taxon>Laelapidae</taxon>
        <taxon>Tropilaelaps</taxon>
    </lineage>
</organism>
<dbReference type="GO" id="GO:0016491">
    <property type="term" value="F:oxidoreductase activity"/>
    <property type="evidence" value="ECO:0007669"/>
    <property type="project" value="UniProtKB-KW"/>
</dbReference>
<name>A0A1V9XIM0_9ACAR</name>
<keyword evidence="2" id="KW-0560">Oxidoreductase</keyword>
<dbReference type="Gene3D" id="3.30.360.10">
    <property type="entry name" value="Dihydrodipicolinate Reductase, domain 2"/>
    <property type="match status" value="1"/>
</dbReference>
<evidence type="ECO:0000256" key="1">
    <source>
        <dbReference type="ARBA" id="ARBA00010928"/>
    </source>
</evidence>
<dbReference type="GO" id="GO:0005737">
    <property type="term" value="C:cytoplasm"/>
    <property type="evidence" value="ECO:0007669"/>
    <property type="project" value="TreeGrafter"/>
</dbReference>
<dbReference type="Pfam" id="PF01408">
    <property type="entry name" value="GFO_IDH_MocA"/>
    <property type="match status" value="1"/>
</dbReference>
<evidence type="ECO:0000313" key="5">
    <source>
        <dbReference type="EMBL" id="OQR73395.1"/>
    </source>
</evidence>
<dbReference type="GO" id="GO:0000166">
    <property type="term" value="F:nucleotide binding"/>
    <property type="evidence" value="ECO:0007669"/>
    <property type="project" value="InterPro"/>
</dbReference>
<dbReference type="InterPro" id="IPR036291">
    <property type="entry name" value="NAD(P)-bd_dom_sf"/>
</dbReference>
<dbReference type="InParanoid" id="A0A1V9XIM0"/>
<feature type="domain" description="GFO/IDH/MocA-like oxidoreductase" evidence="4">
    <location>
        <begin position="197"/>
        <end position="317"/>
    </location>
</feature>
<dbReference type="EMBL" id="MNPL01010014">
    <property type="protein sequence ID" value="OQR73395.1"/>
    <property type="molecule type" value="Genomic_DNA"/>
</dbReference>
<dbReference type="Pfam" id="PF22725">
    <property type="entry name" value="GFO_IDH_MocA_C3"/>
    <property type="match status" value="1"/>
</dbReference>
<evidence type="ECO:0000259" key="4">
    <source>
        <dbReference type="Pfam" id="PF22725"/>
    </source>
</evidence>